<evidence type="ECO:0000256" key="2">
    <source>
        <dbReference type="ARBA" id="ARBA00008479"/>
    </source>
</evidence>
<dbReference type="Pfam" id="PF09420">
    <property type="entry name" value="Nop16"/>
    <property type="match status" value="2"/>
</dbReference>
<dbReference type="PANTHER" id="PTHR13243:SF1">
    <property type="entry name" value="NUCLEOLAR PROTEIN 16"/>
    <property type="match status" value="1"/>
</dbReference>
<dbReference type="InterPro" id="IPR019002">
    <property type="entry name" value="Ribosome_biogenesis_Nop16"/>
</dbReference>
<sequence>MGKVKKQKRHLKFRYDEDRKKNWKKARGMPTIKCAEIKKAWDETKSVKQNLQEMGISADPNATLKIPRSKAAKMGQLDVTMEVDLEKTPLKDFVIKDLEEKSKIPGRKKMSMSDEDAGFCVHMMDKYGENYKAMAQDERNYYQETPKQIQRKINRFKSIPEVYNIYAEARQGEASRLT</sequence>
<accession>A0A0B7A1E4</accession>
<comment type="subcellular location">
    <subcellularLocation>
        <location evidence="1">Nucleus</location>
        <location evidence="1">Nucleolus</location>
    </subcellularLocation>
</comment>
<evidence type="ECO:0000313" key="5">
    <source>
        <dbReference type="EMBL" id="CEK74643.1"/>
    </source>
</evidence>
<dbReference type="PANTHER" id="PTHR13243">
    <property type="entry name" value="HSPC111 PROTEIN-RELATED"/>
    <property type="match status" value="1"/>
</dbReference>
<name>A0A0B7A1E4_9EUPU</name>
<dbReference type="AlphaFoldDB" id="A0A0B7A1E4"/>
<reference evidence="5" key="1">
    <citation type="submission" date="2014-12" db="EMBL/GenBank/DDBJ databases">
        <title>Insight into the proteome of Arion vulgaris.</title>
        <authorList>
            <person name="Aradska J."/>
            <person name="Bulat T."/>
            <person name="Smidak R."/>
            <person name="Sarate P."/>
            <person name="Gangsoo J."/>
            <person name="Sialana F."/>
            <person name="Bilban M."/>
            <person name="Lubec G."/>
        </authorList>
    </citation>
    <scope>NUCLEOTIDE SEQUENCE</scope>
    <source>
        <tissue evidence="5">Skin</tissue>
    </source>
</reference>
<evidence type="ECO:0000256" key="4">
    <source>
        <dbReference type="ARBA" id="ARBA00023242"/>
    </source>
</evidence>
<evidence type="ECO:0000256" key="1">
    <source>
        <dbReference type="ARBA" id="ARBA00004604"/>
    </source>
</evidence>
<protein>
    <recommendedName>
        <fullName evidence="3">Nucleolar protein 16</fullName>
    </recommendedName>
</protein>
<keyword evidence="4" id="KW-0539">Nucleus</keyword>
<organism evidence="5">
    <name type="scientific">Arion vulgaris</name>
    <dbReference type="NCBI Taxonomy" id="1028688"/>
    <lineage>
        <taxon>Eukaryota</taxon>
        <taxon>Metazoa</taxon>
        <taxon>Spiralia</taxon>
        <taxon>Lophotrochozoa</taxon>
        <taxon>Mollusca</taxon>
        <taxon>Gastropoda</taxon>
        <taxon>Heterobranchia</taxon>
        <taxon>Euthyneura</taxon>
        <taxon>Panpulmonata</taxon>
        <taxon>Eupulmonata</taxon>
        <taxon>Stylommatophora</taxon>
        <taxon>Helicina</taxon>
        <taxon>Arionoidea</taxon>
        <taxon>Arionidae</taxon>
        <taxon>Arion</taxon>
    </lineage>
</organism>
<evidence type="ECO:0000256" key="3">
    <source>
        <dbReference type="ARBA" id="ARBA00015522"/>
    </source>
</evidence>
<comment type="similarity">
    <text evidence="2">Belongs to the NOP16 family.</text>
</comment>
<dbReference type="EMBL" id="HACG01027778">
    <property type="protein sequence ID" value="CEK74643.1"/>
    <property type="molecule type" value="Transcribed_RNA"/>
</dbReference>
<dbReference type="GO" id="GO:0042273">
    <property type="term" value="P:ribosomal large subunit biogenesis"/>
    <property type="evidence" value="ECO:0007669"/>
    <property type="project" value="TreeGrafter"/>
</dbReference>
<dbReference type="GO" id="GO:0005730">
    <property type="term" value="C:nucleolus"/>
    <property type="evidence" value="ECO:0007669"/>
    <property type="project" value="UniProtKB-SubCell"/>
</dbReference>
<proteinExistence type="inferred from homology"/>
<gene>
    <name evidence="5" type="primary">ORF91969</name>
</gene>